<keyword evidence="1" id="KW-1185">Reference proteome</keyword>
<reference evidence="2" key="1">
    <citation type="submission" date="2025-08" db="UniProtKB">
        <authorList>
            <consortium name="RefSeq"/>
        </authorList>
    </citation>
    <scope>IDENTIFICATION</scope>
    <source>
        <tissue evidence="2">Leaves</tissue>
    </source>
</reference>
<dbReference type="OrthoDB" id="778454at2759"/>
<dbReference type="RefSeq" id="XP_035542082.1">
    <property type="nucleotide sequence ID" value="XM_035686189.1"/>
</dbReference>
<dbReference type="PANTHER" id="PTHR33067:SF32">
    <property type="entry name" value="ASPARTIC PEPTIDASE DDI1-TYPE DOMAIN-CONTAINING PROTEIN"/>
    <property type="match status" value="1"/>
</dbReference>
<dbReference type="Gene3D" id="2.40.70.10">
    <property type="entry name" value="Acid Proteases"/>
    <property type="match status" value="1"/>
</dbReference>
<dbReference type="CDD" id="cd00303">
    <property type="entry name" value="retropepsin_like"/>
    <property type="match status" value="1"/>
</dbReference>
<evidence type="ECO:0000313" key="1">
    <source>
        <dbReference type="Proteomes" id="UP000235220"/>
    </source>
</evidence>
<dbReference type="SUPFAM" id="SSF50630">
    <property type="entry name" value="Acid proteases"/>
    <property type="match status" value="1"/>
</dbReference>
<evidence type="ECO:0000313" key="2">
    <source>
        <dbReference type="RefSeq" id="XP_035542082.1"/>
    </source>
</evidence>
<proteinExistence type="predicted"/>
<dbReference type="GeneID" id="118344790"/>
<name>A0A6P9EGW8_JUGRE</name>
<organism evidence="1 2">
    <name type="scientific">Juglans regia</name>
    <name type="common">English walnut</name>
    <dbReference type="NCBI Taxonomy" id="51240"/>
    <lineage>
        <taxon>Eukaryota</taxon>
        <taxon>Viridiplantae</taxon>
        <taxon>Streptophyta</taxon>
        <taxon>Embryophyta</taxon>
        <taxon>Tracheophyta</taxon>
        <taxon>Spermatophyta</taxon>
        <taxon>Magnoliopsida</taxon>
        <taxon>eudicotyledons</taxon>
        <taxon>Gunneridae</taxon>
        <taxon>Pentapetalae</taxon>
        <taxon>rosids</taxon>
        <taxon>fabids</taxon>
        <taxon>Fagales</taxon>
        <taxon>Juglandaceae</taxon>
        <taxon>Juglans</taxon>
    </lineage>
</organism>
<dbReference type="KEGG" id="jre:118344790"/>
<gene>
    <name evidence="2" type="primary">LOC118344790</name>
</gene>
<dbReference type="AlphaFoldDB" id="A0A6P9EGW8"/>
<dbReference type="PANTHER" id="PTHR33067">
    <property type="entry name" value="RNA-DIRECTED DNA POLYMERASE-RELATED"/>
    <property type="match status" value="1"/>
</dbReference>
<dbReference type="InterPro" id="IPR021109">
    <property type="entry name" value="Peptidase_aspartic_dom_sf"/>
</dbReference>
<accession>A0A6P9EGW8</accession>
<sequence>MTLHKDKQNSEILEIFKQVRINIPLLDAIKQIPAYAKVLKDLCTVKRKLNVEKKAFLTEQVSAIIQNHAPPKYKDPGSPTISCTIGNSKIGQALLDLGSGVNLLPFSVYEQLGLGELKPTSIILQLADRSIKIPRGVVEDVLVQVDRFYYPVDFVALDMKLTAQTNVSFAPVILGRPFLATSNAIINCRSGVLNLSFSNMTLELNIFNLCRQPQDLEEMQEVNALEAVLSEVFLCENDSFKFFLESEDNDIPAVFAVGSPGDTK</sequence>
<dbReference type="InParanoid" id="A0A6P9EGW8"/>
<dbReference type="Proteomes" id="UP000235220">
    <property type="component" value="Chromosome 16"/>
</dbReference>
<protein>
    <submittedName>
        <fullName evidence="2">Uncharacterized protein LOC118344790</fullName>
    </submittedName>
</protein>